<dbReference type="SMART" id="SM00415">
    <property type="entry name" value="HSF"/>
    <property type="match status" value="1"/>
</dbReference>
<reference evidence="8" key="2">
    <citation type="submission" date="2025-09" db="UniProtKB">
        <authorList>
            <consortium name="Ensembl"/>
        </authorList>
    </citation>
    <scope>IDENTIFICATION</scope>
</reference>
<feature type="domain" description="HSF-type DNA-binding" evidence="7">
    <location>
        <begin position="115"/>
        <end position="221"/>
    </location>
</feature>
<keyword evidence="9" id="KW-1185">Reference proteome</keyword>
<feature type="region of interest" description="Disordered" evidence="6">
    <location>
        <begin position="38"/>
        <end position="78"/>
    </location>
</feature>
<dbReference type="Gene3D" id="1.10.10.10">
    <property type="entry name" value="Winged helix-like DNA-binding domain superfamily/Winged helix DNA-binding domain"/>
    <property type="match status" value="1"/>
</dbReference>
<evidence type="ECO:0000259" key="7">
    <source>
        <dbReference type="SMART" id="SM00415"/>
    </source>
</evidence>
<name>A0A8C3QN55_9PASS</name>
<dbReference type="Pfam" id="PF00447">
    <property type="entry name" value="HSF_DNA-bind"/>
    <property type="match status" value="1"/>
</dbReference>
<proteinExistence type="inferred from homology"/>
<keyword evidence="3" id="KW-0238">DNA-binding</keyword>
<feature type="region of interest" description="Disordered" evidence="6">
    <location>
        <begin position="230"/>
        <end position="266"/>
    </location>
</feature>
<evidence type="ECO:0000313" key="8">
    <source>
        <dbReference type="Ensembl" id="ENSCRFP00000008652.1"/>
    </source>
</evidence>
<accession>A0A8C3QN55</accession>
<protein>
    <recommendedName>
        <fullName evidence="7">HSF-type DNA-binding domain-containing protein</fullName>
    </recommendedName>
</protein>
<dbReference type="InterPro" id="IPR036388">
    <property type="entry name" value="WH-like_DNA-bd_sf"/>
</dbReference>
<evidence type="ECO:0000256" key="1">
    <source>
        <dbReference type="ARBA" id="ARBA00004123"/>
    </source>
</evidence>
<evidence type="ECO:0000313" key="9">
    <source>
        <dbReference type="Proteomes" id="UP000694396"/>
    </source>
</evidence>
<organism evidence="8 9">
    <name type="scientific">Cyanoderma ruficeps</name>
    <name type="common">rufous-capped babbler</name>
    <dbReference type="NCBI Taxonomy" id="181631"/>
    <lineage>
        <taxon>Eukaryota</taxon>
        <taxon>Metazoa</taxon>
        <taxon>Chordata</taxon>
        <taxon>Craniata</taxon>
        <taxon>Vertebrata</taxon>
        <taxon>Euteleostomi</taxon>
        <taxon>Archelosauria</taxon>
        <taxon>Archosauria</taxon>
        <taxon>Dinosauria</taxon>
        <taxon>Saurischia</taxon>
        <taxon>Theropoda</taxon>
        <taxon>Coelurosauria</taxon>
        <taxon>Aves</taxon>
        <taxon>Neognathae</taxon>
        <taxon>Neoaves</taxon>
        <taxon>Telluraves</taxon>
        <taxon>Australaves</taxon>
        <taxon>Passeriformes</taxon>
        <taxon>Sylvioidea</taxon>
        <taxon>Timaliidae</taxon>
        <taxon>Cyanoderma</taxon>
    </lineage>
</organism>
<dbReference type="AlphaFoldDB" id="A0A8C3QN55"/>
<comment type="similarity">
    <text evidence="2 5">Belongs to the HSF family.</text>
</comment>
<dbReference type="PANTHER" id="PTHR10015">
    <property type="entry name" value="HEAT SHOCK TRANSCRIPTION FACTOR"/>
    <property type="match status" value="1"/>
</dbReference>
<dbReference type="GO" id="GO:0003700">
    <property type="term" value="F:DNA-binding transcription factor activity"/>
    <property type="evidence" value="ECO:0007669"/>
    <property type="project" value="InterPro"/>
</dbReference>
<keyword evidence="4" id="KW-0539">Nucleus</keyword>
<evidence type="ECO:0000256" key="4">
    <source>
        <dbReference type="ARBA" id="ARBA00023242"/>
    </source>
</evidence>
<feature type="compositionally biased region" description="Low complexity" evidence="6">
    <location>
        <begin position="50"/>
        <end position="63"/>
    </location>
</feature>
<dbReference type="PANTHER" id="PTHR10015:SF278">
    <property type="entry name" value="HEAT SHOCK FACTOR PROTEIN 5"/>
    <property type="match status" value="1"/>
</dbReference>
<sequence>FQLKREFKIRRTSDTKHRGLQDHLCWVCTLPCHAMPGQPREPPRPRCARGHGSSPPSPARAGAALGGRGAEHSAPLRPRAAGSCGRWAAAVGLRALWRQLVIGAMAELLLPAGLNTSTFPAKLWRLVNSPHIRSLRWDSQGRGLLIDRSFFERELLSKPDAHGGGATRFGSFVRQLNLYGFQKVPAWAGAAVPGDAGGWLHFRNPNFCRDRPDLLFRIKRLTRANRQRLAAGLEVRSRPPGPSSRQLHTDRSGPAFPAGQPPRAGEAGWELRARRMAWALAVGRSGPWPCRGRSAQLPRPAQGLSLVTVPVPPGPGSRAGQPAAAGQSCRSSAHHTLARSACSWPSPGPWLALLLARPWDVWGAVSE</sequence>
<dbReference type="Ensembl" id="ENSCRFT00000008963.1">
    <property type="protein sequence ID" value="ENSCRFP00000008652.1"/>
    <property type="gene ID" value="ENSCRFG00000006788.1"/>
</dbReference>
<evidence type="ECO:0000256" key="2">
    <source>
        <dbReference type="ARBA" id="ARBA00006403"/>
    </source>
</evidence>
<dbReference type="InterPro" id="IPR036390">
    <property type="entry name" value="WH_DNA-bd_sf"/>
</dbReference>
<dbReference type="GO" id="GO:0005634">
    <property type="term" value="C:nucleus"/>
    <property type="evidence" value="ECO:0007669"/>
    <property type="project" value="UniProtKB-SubCell"/>
</dbReference>
<evidence type="ECO:0000256" key="6">
    <source>
        <dbReference type="SAM" id="MobiDB-lite"/>
    </source>
</evidence>
<dbReference type="InterPro" id="IPR000232">
    <property type="entry name" value="HSF_DNA-bd"/>
</dbReference>
<dbReference type="Proteomes" id="UP000694396">
    <property type="component" value="Unplaced"/>
</dbReference>
<dbReference type="SUPFAM" id="SSF46785">
    <property type="entry name" value="Winged helix' DNA-binding domain"/>
    <property type="match status" value="1"/>
</dbReference>
<dbReference type="GO" id="GO:0043565">
    <property type="term" value="F:sequence-specific DNA binding"/>
    <property type="evidence" value="ECO:0007669"/>
    <property type="project" value="InterPro"/>
</dbReference>
<evidence type="ECO:0000256" key="5">
    <source>
        <dbReference type="RuleBase" id="RU004020"/>
    </source>
</evidence>
<evidence type="ECO:0000256" key="3">
    <source>
        <dbReference type="ARBA" id="ARBA00023125"/>
    </source>
</evidence>
<comment type="subcellular location">
    <subcellularLocation>
        <location evidence="1">Nucleus</location>
    </subcellularLocation>
</comment>
<reference evidence="8" key="1">
    <citation type="submission" date="2025-08" db="UniProtKB">
        <authorList>
            <consortium name="Ensembl"/>
        </authorList>
    </citation>
    <scope>IDENTIFICATION</scope>
</reference>